<organism evidence="1 2">
    <name type="scientific">Hoylesella oralis ATCC 33269</name>
    <dbReference type="NCBI Taxonomy" id="873533"/>
    <lineage>
        <taxon>Bacteria</taxon>
        <taxon>Pseudomonadati</taxon>
        <taxon>Bacteroidota</taxon>
        <taxon>Bacteroidia</taxon>
        <taxon>Bacteroidales</taxon>
        <taxon>Prevotellaceae</taxon>
        <taxon>Hoylesella</taxon>
    </lineage>
</organism>
<sequence length="53" mass="6062">MFCPDSEIAIVSIGACNKFFLAYLFTAYTTMPMREDCSIISIVFPLFNFYFDG</sequence>
<keyword evidence="2" id="KW-1185">Reference proteome</keyword>
<protein>
    <submittedName>
        <fullName evidence="1">Uncharacterized protein</fullName>
    </submittedName>
</protein>
<gene>
    <name evidence="1" type="ORF">HMPREF0663_11837</name>
</gene>
<comment type="caution">
    <text evidence="1">The sequence shown here is derived from an EMBL/GenBank/DDBJ whole genome shotgun (WGS) entry which is preliminary data.</text>
</comment>
<dbReference type="Proteomes" id="UP000005580">
    <property type="component" value="Unassembled WGS sequence"/>
</dbReference>
<evidence type="ECO:0000313" key="1">
    <source>
        <dbReference type="EMBL" id="EFZ36924.1"/>
    </source>
</evidence>
<reference evidence="1" key="1">
    <citation type="submission" date="2011-01" db="EMBL/GenBank/DDBJ databases">
        <authorList>
            <person name="Muzny D."/>
            <person name="Qin X."/>
            <person name="Buhay C."/>
            <person name="Dugan-Rocha S."/>
            <person name="Ding Y."/>
            <person name="Chen G."/>
            <person name="Hawes A."/>
            <person name="Holder M."/>
            <person name="Jhangiani S."/>
            <person name="Johnson A."/>
            <person name="Khan Z."/>
            <person name="Li Z."/>
            <person name="Liu W."/>
            <person name="Liu X."/>
            <person name="Perez L."/>
            <person name="Shen H."/>
            <person name="Wang Q."/>
            <person name="Watt J."/>
            <person name="Xi L."/>
            <person name="Xin Y."/>
            <person name="Zhou J."/>
            <person name="Deng J."/>
            <person name="Jiang H."/>
            <person name="Liu Y."/>
            <person name="Qu J."/>
            <person name="Song X.-Z."/>
            <person name="Zhang L."/>
            <person name="Villasana D."/>
            <person name="Johnson A."/>
            <person name="Liu J."/>
            <person name="Liyanage D."/>
            <person name="Lorensuhewa L."/>
            <person name="Robinson T."/>
            <person name="Song A."/>
            <person name="Song B.-B."/>
            <person name="Dinh H."/>
            <person name="Thornton R."/>
            <person name="Coyle M."/>
            <person name="Francisco L."/>
            <person name="Jackson L."/>
            <person name="Javaid M."/>
            <person name="Korchina V."/>
            <person name="Kovar C."/>
            <person name="Mata R."/>
            <person name="Mathew T."/>
            <person name="Ngo R."/>
            <person name="Nguyen L."/>
            <person name="Nguyen N."/>
            <person name="Okwuonu G."/>
            <person name="Ongeri F."/>
            <person name="Pham C."/>
            <person name="Simmons D."/>
            <person name="Wilczek-Boney K."/>
            <person name="Hale W."/>
            <person name="Jakkamsetti A."/>
            <person name="Pham P."/>
            <person name="Ruth R."/>
            <person name="San Lucas F."/>
            <person name="Warren J."/>
            <person name="Zhang J."/>
            <person name="Zhao Z."/>
            <person name="Zhou C."/>
            <person name="Zhu D."/>
            <person name="Lee S."/>
            <person name="Bess C."/>
            <person name="Blankenburg K."/>
            <person name="Forbes L."/>
            <person name="Fu Q."/>
            <person name="Gubbala S."/>
            <person name="Hirani K."/>
            <person name="Jayaseelan J.C."/>
            <person name="Lara F."/>
            <person name="Munidasa M."/>
            <person name="Palculict T."/>
            <person name="Patil S."/>
            <person name="Pu L.-L."/>
            <person name="Saada N."/>
            <person name="Tang L."/>
            <person name="Weissenberger G."/>
            <person name="Zhu Y."/>
            <person name="Hemphill L."/>
            <person name="Shang Y."/>
            <person name="Youmans B."/>
            <person name="Ayvaz T."/>
            <person name="Ross M."/>
            <person name="Santibanez J."/>
            <person name="Aqrawi P."/>
            <person name="Gross S."/>
            <person name="Joshi V."/>
            <person name="Fowler G."/>
            <person name="Nazareth L."/>
            <person name="Reid J."/>
            <person name="Worley K."/>
            <person name="Petrosino J."/>
            <person name="Highlander S."/>
            <person name="Gibbs R."/>
        </authorList>
    </citation>
    <scope>NUCLEOTIDE SEQUENCE [LARGE SCALE GENOMIC DNA]</scope>
    <source>
        <strain evidence="1">ATCC 33269</strain>
    </source>
</reference>
<evidence type="ECO:0000313" key="2">
    <source>
        <dbReference type="Proteomes" id="UP000005580"/>
    </source>
</evidence>
<accession>E7RRN6</accession>
<name>E7RRN6_9BACT</name>
<dbReference type="AlphaFoldDB" id="E7RRN6"/>
<proteinExistence type="predicted"/>
<dbReference type="HOGENOM" id="CLU_3064824_0_0_10"/>
<dbReference type="EMBL" id="AEPE02000005">
    <property type="protein sequence ID" value="EFZ36924.1"/>
    <property type="molecule type" value="Genomic_DNA"/>
</dbReference>